<evidence type="ECO:0000256" key="2">
    <source>
        <dbReference type="ARBA" id="ARBA00022630"/>
    </source>
</evidence>
<dbReference type="AlphaFoldDB" id="X1PTU9"/>
<dbReference type="SUPFAM" id="SSF54373">
    <property type="entry name" value="FAD-linked reductases, C-terminal domain"/>
    <property type="match status" value="1"/>
</dbReference>
<dbReference type="Gene3D" id="3.30.9.90">
    <property type="match status" value="1"/>
</dbReference>
<name>X1PTU9_9ZZZZ</name>
<proteinExistence type="predicted"/>
<keyword evidence="4" id="KW-0560">Oxidoreductase</keyword>
<dbReference type="PANTHER" id="PTHR43624:SF2">
    <property type="entry name" value="ELECTRON TRANSFER FLAVOPROTEIN-QUINONE OXIDOREDUCTASE YDIS-RELATED"/>
    <property type="match status" value="1"/>
</dbReference>
<dbReference type="Pfam" id="PF21162">
    <property type="entry name" value="ETFQO_UQ-bd"/>
    <property type="match status" value="1"/>
</dbReference>
<dbReference type="GO" id="GO:0016491">
    <property type="term" value="F:oxidoreductase activity"/>
    <property type="evidence" value="ECO:0007669"/>
    <property type="project" value="UniProtKB-KW"/>
</dbReference>
<dbReference type="InterPro" id="IPR039651">
    <property type="entry name" value="FixC-like"/>
</dbReference>
<keyword evidence="3" id="KW-0274">FAD</keyword>
<evidence type="ECO:0000256" key="1">
    <source>
        <dbReference type="ARBA" id="ARBA00001974"/>
    </source>
</evidence>
<feature type="domain" description="ETF-QO/FixC ubiquinone-binding" evidence="5">
    <location>
        <begin position="41"/>
        <end position="139"/>
    </location>
</feature>
<evidence type="ECO:0000256" key="3">
    <source>
        <dbReference type="ARBA" id="ARBA00022827"/>
    </source>
</evidence>
<evidence type="ECO:0000313" key="6">
    <source>
        <dbReference type="EMBL" id="GAI59657.1"/>
    </source>
</evidence>
<dbReference type="InterPro" id="IPR036188">
    <property type="entry name" value="FAD/NAD-bd_sf"/>
</dbReference>
<keyword evidence="2" id="KW-0285">Flavoprotein</keyword>
<evidence type="ECO:0000259" key="5">
    <source>
        <dbReference type="Pfam" id="PF21162"/>
    </source>
</evidence>
<comment type="caution">
    <text evidence="6">The sequence shown here is derived from an EMBL/GenBank/DDBJ whole genome shotgun (WGS) entry which is preliminary data.</text>
</comment>
<gene>
    <name evidence="6" type="ORF">S12H4_04537</name>
</gene>
<evidence type="ECO:0000256" key="4">
    <source>
        <dbReference type="ARBA" id="ARBA00023002"/>
    </source>
</evidence>
<protein>
    <recommendedName>
        <fullName evidence="5">ETF-QO/FixC ubiquinone-binding domain-containing protein</fullName>
    </recommendedName>
</protein>
<reference evidence="6" key="1">
    <citation type="journal article" date="2014" name="Front. Microbiol.">
        <title>High frequency of phylogenetically diverse reductive dehalogenase-homologous genes in deep subseafloor sedimentary metagenomes.</title>
        <authorList>
            <person name="Kawai M."/>
            <person name="Futagami T."/>
            <person name="Toyoda A."/>
            <person name="Takaki Y."/>
            <person name="Nishi S."/>
            <person name="Hori S."/>
            <person name="Arai W."/>
            <person name="Tsubouchi T."/>
            <person name="Morono Y."/>
            <person name="Uchiyama I."/>
            <person name="Ito T."/>
            <person name="Fujiyama A."/>
            <person name="Inagaki F."/>
            <person name="Takami H."/>
        </authorList>
    </citation>
    <scope>NUCLEOTIDE SEQUENCE</scope>
    <source>
        <strain evidence="6">Expedition CK06-06</strain>
    </source>
</reference>
<dbReference type="SUPFAM" id="SSF51905">
    <property type="entry name" value="FAD/NAD(P)-binding domain"/>
    <property type="match status" value="1"/>
</dbReference>
<sequence>MKVAKEQGEVYADVVIIADGANSLLAERAKLRSKFRLKDMGLGIKEVIKLPAHEIEQRFQLSRSEGAAYTFVGDGTQGLMGGCFLYTNKESLSVGLIVNLESLKKAKLHPFTLLDHFEKHPAVAPLLSGGTLKEYSAHLIPEGGYDMIQLYSNGILLVGDAAGLTMNRGLILRGMDFAIASGIAAAKTVKKAKESHDFSENSLSFYKQLLEQSFVLQDLKRFRHLSRLLQSERIYKEYPVWFCRTARSLFTVDANPSEGAFKVLSREKPQNLNYMKIASDILRGVKNL</sequence>
<comment type="cofactor">
    <cofactor evidence="1">
        <name>FAD</name>
        <dbReference type="ChEBI" id="CHEBI:57692"/>
    </cofactor>
</comment>
<dbReference type="EMBL" id="BARW01001411">
    <property type="protein sequence ID" value="GAI59657.1"/>
    <property type="molecule type" value="Genomic_DNA"/>
</dbReference>
<organism evidence="6">
    <name type="scientific">marine sediment metagenome</name>
    <dbReference type="NCBI Taxonomy" id="412755"/>
    <lineage>
        <taxon>unclassified sequences</taxon>
        <taxon>metagenomes</taxon>
        <taxon>ecological metagenomes</taxon>
    </lineage>
</organism>
<dbReference type="InterPro" id="IPR049398">
    <property type="entry name" value="ETF-QO/FixC_UQ-bd"/>
</dbReference>
<dbReference type="PANTHER" id="PTHR43624">
    <property type="entry name" value="ELECTRON TRANSFER FLAVOPROTEIN-QUINONE OXIDOREDUCTASE YDIS-RELATED"/>
    <property type="match status" value="1"/>
</dbReference>
<accession>X1PTU9</accession>